<keyword evidence="3" id="KW-1185">Reference proteome</keyword>
<keyword evidence="1" id="KW-1133">Transmembrane helix</keyword>
<organism evidence="2 3">
    <name type="scientific">Kazachstania africana (strain ATCC 22294 / BCRC 22015 / CBS 2517 / CECT 1963 / NBRC 1671 / NRRL Y-8276)</name>
    <name type="common">Yeast</name>
    <name type="synonym">Kluyveromyces africanus</name>
    <dbReference type="NCBI Taxonomy" id="1071382"/>
    <lineage>
        <taxon>Eukaryota</taxon>
        <taxon>Fungi</taxon>
        <taxon>Dikarya</taxon>
        <taxon>Ascomycota</taxon>
        <taxon>Saccharomycotina</taxon>
        <taxon>Saccharomycetes</taxon>
        <taxon>Saccharomycetales</taxon>
        <taxon>Saccharomycetaceae</taxon>
        <taxon>Kazachstania</taxon>
    </lineage>
</organism>
<dbReference type="Proteomes" id="UP000005220">
    <property type="component" value="Chromosome 12"/>
</dbReference>
<dbReference type="InParanoid" id="H2B238"/>
<proteinExistence type="predicted"/>
<dbReference type="RefSeq" id="XP_003959823.1">
    <property type="nucleotide sequence ID" value="XM_003959774.1"/>
</dbReference>
<dbReference type="AlphaFoldDB" id="H2B238"/>
<keyword evidence="1" id="KW-0472">Membrane</keyword>
<dbReference type="GeneID" id="13886896"/>
<evidence type="ECO:0000313" key="2">
    <source>
        <dbReference type="EMBL" id="CCF60688.1"/>
    </source>
</evidence>
<sequence>MFEDSWSILNLLIVFTAIYYKIHTRMNLKDVDEVASLKF</sequence>
<evidence type="ECO:0000313" key="3">
    <source>
        <dbReference type="Proteomes" id="UP000005220"/>
    </source>
</evidence>
<dbReference type="HOGENOM" id="CLU_3320171_0_0_1"/>
<keyword evidence="1" id="KW-0812">Transmembrane</keyword>
<accession>H2B238</accession>
<evidence type="ECO:0000256" key="1">
    <source>
        <dbReference type="SAM" id="Phobius"/>
    </source>
</evidence>
<name>H2B238_KAZAF</name>
<gene>
    <name evidence="2" type="primary">KAFR0L00805</name>
    <name evidence="2" type="ORF">KAFR_0L00805</name>
</gene>
<reference evidence="2 3" key="1">
    <citation type="journal article" date="2011" name="Proc. Natl. Acad. Sci. U.S.A.">
        <title>Evolutionary erosion of yeast sex chromosomes by mating-type switching accidents.</title>
        <authorList>
            <person name="Gordon J.L."/>
            <person name="Armisen D."/>
            <person name="Proux-Wera E."/>
            <person name="Oheigeartaigh S.S."/>
            <person name="Byrne K.P."/>
            <person name="Wolfe K.H."/>
        </authorList>
    </citation>
    <scope>NUCLEOTIDE SEQUENCE [LARGE SCALE GENOMIC DNA]</scope>
    <source>
        <strain evidence="3">ATCC 22294 / BCRC 22015 / CBS 2517 / CECT 1963 / NBRC 1671 / NRRL Y-8276</strain>
    </source>
</reference>
<protein>
    <submittedName>
        <fullName evidence="2">Uncharacterized protein</fullName>
    </submittedName>
</protein>
<dbReference type="KEGG" id="kaf:KAFR_0L00805"/>
<feature type="transmembrane region" description="Helical" evidence="1">
    <location>
        <begin position="6"/>
        <end position="22"/>
    </location>
</feature>
<dbReference type="EMBL" id="HE650832">
    <property type="protein sequence ID" value="CCF60688.1"/>
    <property type="molecule type" value="Genomic_DNA"/>
</dbReference>